<organism evidence="2 3">
    <name type="scientific">Candidatus Giovannonibacteria bacterium RIFCSPHIGHO2_01_FULL_45_23</name>
    <dbReference type="NCBI Taxonomy" id="1798325"/>
    <lineage>
        <taxon>Bacteria</taxon>
        <taxon>Candidatus Giovannoniibacteriota</taxon>
    </lineage>
</organism>
<keyword evidence="1" id="KW-0472">Membrane</keyword>
<dbReference type="AlphaFoldDB" id="A0A1F5VIV0"/>
<dbReference type="SUPFAM" id="SSF53850">
    <property type="entry name" value="Periplasmic binding protein-like II"/>
    <property type="match status" value="1"/>
</dbReference>
<evidence type="ECO:0000256" key="1">
    <source>
        <dbReference type="SAM" id="Phobius"/>
    </source>
</evidence>
<sequence length="429" mass="46897">MNKLQIVIIGIAILLTVIAVLIFTGVLPGLKSDTGRGAKLNVWGFADESVLTALASEFAASKQNFEIRFFKKDIQNFESDLLNVLASNGADVPDIVIFPSDYLKKHKGKLAAAPPIFITEREIKQQYVEAASAFIAERNQVLGIPLYADALLLFWNVDIFTKNLITLPPKTWDDFLAFAKKLTQKDNVGNIVISGAAMGRGGNIKNAPLILTTMFLQSGESIVKENGEVALGSPVSVGDTTLRPAESSLRFMTDFANPQKTSQSWSAALPEAEEMFIGGKLAMYLGKISEYNEIKSRNPHLNFAVALLPQLAVRPVTGGILYALTVPRASTNQQSAWEFIKFLTSAENSAAYADKTGNVSLQRGVLPNYQKESVRSVFAESVLALKLWLNPDPFSSNQIFRDLIEDVVLGRATLRDALEKAATRLGELK</sequence>
<reference evidence="2 3" key="1">
    <citation type="journal article" date="2016" name="Nat. Commun.">
        <title>Thousands of microbial genomes shed light on interconnected biogeochemical processes in an aquifer system.</title>
        <authorList>
            <person name="Anantharaman K."/>
            <person name="Brown C.T."/>
            <person name="Hug L.A."/>
            <person name="Sharon I."/>
            <person name="Castelle C.J."/>
            <person name="Probst A.J."/>
            <person name="Thomas B.C."/>
            <person name="Singh A."/>
            <person name="Wilkins M.J."/>
            <person name="Karaoz U."/>
            <person name="Brodie E.L."/>
            <person name="Williams K.H."/>
            <person name="Hubbard S.S."/>
            <person name="Banfield J.F."/>
        </authorList>
    </citation>
    <scope>NUCLEOTIDE SEQUENCE [LARGE SCALE GENOMIC DNA]</scope>
</reference>
<dbReference type="Proteomes" id="UP000179251">
    <property type="component" value="Unassembled WGS sequence"/>
</dbReference>
<dbReference type="STRING" id="1798325.A2834_04240"/>
<dbReference type="Gene3D" id="3.40.190.10">
    <property type="entry name" value="Periplasmic binding protein-like II"/>
    <property type="match status" value="1"/>
</dbReference>
<dbReference type="InterPro" id="IPR050490">
    <property type="entry name" value="Bact_solute-bd_prot1"/>
</dbReference>
<evidence type="ECO:0000313" key="3">
    <source>
        <dbReference type="Proteomes" id="UP000179251"/>
    </source>
</evidence>
<comment type="caution">
    <text evidence="2">The sequence shown here is derived from an EMBL/GenBank/DDBJ whole genome shotgun (WGS) entry which is preliminary data.</text>
</comment>
<evidence type="ECO:0008006" key="4">
    <source>
        <dbReference type="Google" id="ProtNLM"/>
    </source>
</evidence>
<keyword evidence="1" id="KW-0812">Transmembrane</keyword>
<feature type="transmembrane region" description="Helical" evidence="1">
    <location>
        <begin position="6"/>
        <end position="30"/>
    </location>
</feature>
<dbReference type="PANTHER" id="PTHR43649">
    <property type="entry name" value="ARABINOSE-BINDING PROTEIN-RELATED"/>
    <property type="match status" value="1"/>
</dbReference>
<name>A0A1F5VIV0_9BACT</name>
<protein>
    <recommendedName>
        <fullName evidence="4">ABC transporter substrate-binding protein</fullName>
    </recommendedName>
</protein>
<accession>A0A1F5VIV0</accession>
<evidence type="ECO:0000313" key="2">
    <source>
        <dbReference type="EMBL" id="OGF63393.1"/>
    </source>
</evidence>
<gene>
    <name evidence="2" type="ORF">A2834_04240</name>
</gene>
<dbReference type="InterPro" id="IPR006059">
    <property type="entry name" value="SBP"/>
</dbReference>
<keyword evidence="1" id="KW-1133">Transmembrane helix</keyword>
<dbReference type="EMBL" id="MFHD01000003">
    <property type="protein sequence ID" value="OGF63393.1"/>
    <property type="molecule type" value="Genomic_DNA"/>
</dbReference>
<dbReference type="PANTHER" id="PTHR43649:SF12">
    <property type="entry name" value="DIACETYLCHITOBIOSE BINDING PROTEIN DASA"/>
    <property type="match status" value="1"/>
</dbReference>
<proteinExistence type="predicted"/>
<dbReference type="Pfam" id="PF13416">
    <property type="entry name" value="SBP_bac_8"/>
    <property type="match status" value="1"/>
</dbReference>